<accession>A0ABT4IN85</accession>
<gene>
    <name evidence="1" type="ORF">O0S09_08115</name>
</gene>
<sequence length="61" mass="6692">MATSSEEQIRAAFTAEQIGSEITCPKAQAICKKYGIEPASLGEYCNKEGIKLRHCMFGCFT</sequence>
<name>A0ABT4IN85_9EURY</name>
<evidence type="ECO:0000313" key="1">
    <source>
        <dbReference type="EMBL" id="MCZ0863211.1"/>
    </source>
</evidence>
<reference evidence="1" key="1">
    <citation type="submission" date="2022-12" db="EMBL/GenBank/DDBJ databases">
        <title>Isolation and characterisation of novel Methanocorpusculum spp. from native Australian herbivores indicates the genus is ancestrally host-associated.</title>
        <authorList>
            <person name="Volmer J.G."/>
            <person name="Soo R.M."/>
            <person name="Evans P.N."/>
            <person name="Hoedt E.C."/>
            <person name="Astorga Alsina A.L."/>
            <person name="Woodcroft B.J."/>
            <person name="Tyson G.W."/>
            <person name="Hugenholtz P."/>
            <person name="Morrison M."/>
        </authorList>
    </citation>
    <scope>NUCLEOTIDE SEQUENCE</scope>
    <source>
        <strain evidence="1">CW153</strain>
    </source>
</reference>
<proteinExistence type="predicted"/>
<comment type="caution">
    <text evidence="1">The sequence shown here is derived from an EMBL/GenBank/DDBJ whole genome shotgun (WGS) entry which is preliminary data.</text>
</comment>
<protein>
    <submittedName>
        <fullName evidence="1">Uncharacterized protein</fullName>
    </submittedName>
</protein>
<dbReference type="RefSeq" id="WP_268923469.1">
    <property type="nucleotide sequence ID" value="NZ_JAPTGC010000011.1"/>
</dbReference>
<keyword evidence="2" id="KW-1185">Reference proteome</keyword>
<evidence type="ECO:0000313" key="2">
    <source>
        <dbReference type="Proteomes" id="UP001141336"/>
    </source>
</evidence>
<dbReference type="EMBL" id="JAPTGC010000011">
    <property type="protein sequence ID" value="MCZ0863211.1"/>
    <property type="molecule type" value="Genomic_DNA"/>
</dbReference>
<dbReference type="Proteomes" id="UP001141336">
    <property type="component" value="Unassembled WGS sequence"/>
</dbReference>
<organism evidence="1 2">
    <name type="scientific">Methanocorpusculum vombati</name>
    <dbReference type="NCBI Taxonomy" id="3002864"/>
    <lineage>
        <taxon>Archaea</taxon>
        <taxon>Methanobacteriati</taxon>
        <taxon>Methanobacteriota</taxon>
        <taxon>Stenosarchaea group</taxon>
        <taxon>Methanomicrobia</taxon>
        <taxon>Methanomicrobiales</taxon>
        <taxon>Methanocorpusculaceae</taxon>
        <taxon>Methanocorpusculum</taxon>
    </lineage>
</organism>